<evidence type="ECO:0000256" key="2">
    <source>
        <dbReference type="RuleBase" id="RU363103"/>
    </source>
</evidence>
<keyword evidence="2" id="KW-0999">Mitochondrion inner membrane</keyword>
<dbReference type="GO" id="GO:0005743">
    <property type="term" value="C:mitochondrial inner membrane"/>
    <property type="evidence" value="ECO:0007669"/>
    <property type="project" value="UniProtKB-SubCell"/>
</dbReference>
<protein>
    <recommendedName>
        <fullName evidence="2">NADH dehydrogenase [ubiquinone] 1 alpha subcomplex subunit</fullName>
    </recommendedName>
</protein>
<keyword evidence="2" id="KW-0813">Transport</keyword>
<sequence length="137" mass="16073">MSTLMRTLRNLRRIGFKEYGHQMQGAGDTKAGTLIGADKYGNKYYENLAEELPLRTRWVDYKDQEFEPSQIEPGWHAWMSYMVDKAPSVDPILQRQVREWEPKEHRPTLTWSRSGYKPYSTVKPKTSPWVPVAKARQ</sequence>
<proteinExistence type="inferred from homology"/>
<evidence type="ECO:0000313" key="4">
    <source>
        <dbReference type="Proteomes" id="UP000756921"/>
    </source>
</evidence>
<keyword evidence="2" id="KW-0249">Electron transport</keyword>
<keyword evidence="2" id="KW-0472">Membrane</keyword>
<accession>A0A9P6GDR2</accession>
<dbReference type="OrthoDB" id="274641at2759"/>
<gene>
    <name evidence="3" type="ORF">PMIN01_07902</name>
</gene>
<keyword evidence="4" id="KW-1185">Reference proteome</keyword>
<comment type="subcellular location">
    <subcellularLocation>
        <location evidence="2">Mitochondrion inner membrane</location>
        <topology evidence="2">Peripheral membrane protein</topology>
        <orientation evidence="2">Matrix side</orientation>
    </subcellularLocation>
</comment>
<comment type="similarity">
    <text evidence="1 2">Belongs to the complex I NDUFA12 subunit family.</text>
</comment>
<dbReference type="EMBL" id="WJXW01000008">
    <property type="protein sequence ID" value="KAF9733559.1"/>
    <property type="molecule type" value="Genomic_DNA"/>
</dbReference>
<dbReference type="AlphaFoldDB" id="A0A9P6GDR2"/>
<evidence type="ECO:0000256" key="1">
    <source>
        <dbReference type="ARBA" id="ARBA00007355"/>
    </source>
</evidence>
<dbReference type="Pfam" id="PF05071">
    <property type="entry name" value="NDUFA12"/>
    <property type="match status" value="1"/>
</dbReference>
<dbReference type="Proteomes" id="UP000756921">
    <property type="component" value="Unassembled WGS sequence"/>
</dbReference>
<organism evidence="3 4">
    <name type="scientific">Paraphaeosphaeria minitans</name>
    <dbReference type="NCBI Taxonomy" id="565426"/>
    <lineage>
        <taxon>Eukaryota</taxon>
        <taxon>Fungi</taxon>
        <taxon>Dikarya</taxon>
        <taxon>Ascomycota</taxon>
        <taxon>Pezizomycotina</taxon>
        <taxon>Dothideomycetes</taxon>
        <taxon>Pleosporomycetidae</taxon>
        <taxon>Pleosporales</taxon>
        <taxon>Massarineae</taxon>
        <taxon>Didymosphaeriaceae</taxon>
        <taxon>Paraphaeosphaeria</taxon>
    </lineage>
</organism>
<keyword evidence="2" id="KW-0679">Respiratory chain</keyword>
<dbReference type="PANTHER" id="PTHR12910">
    <property type="entry name" value="NADH-UBIQUINONE OXIDOREDUCTASE SUBUNIT B17.2"/>
    <property type="match status" value="1"/>
</dbReference>
<dbReference type="GO" id="GO:0006979">
    <property type="term" value="P:response to oxidative stress"/>
    <property type="evidence" value="ECO:0007669"/>
    <property type="project" value="TreeGrafter"/>
</dbReference>
<dbReference type="InterPro" id="IPR007763">
    <property type="entry name" value="NDUFA12"/>
</dbReference>
<dbReference type="PANTHER" id="PTHR12910:SF2">
    <property type="entry name" value="NADH DEHYDROGENASE [UBIQUINONE] 1 ALPHA SUBCOMPLEX SUBUNIT 12"/>
    <property type="match status" value="1"/>
</dbReference>
<comment type="function">
    <text evidence="2">Accessory subunit of the mitochondrial membrane respiratory chain NADH dehydrogenase (Complex I), that is believed not to be involved in catalysis. Complex I functions in the transfer of electrons from NADH to the respiratory chain. The immediate electron acceptor for the enzyme is believed to be ubiquinone.</text>
</comment>
<comment type="caution">
    <text evidence="3">The sequence shown here is derived from an EMBL/GenBank/DDBJ whole genome shotgun (WGS) entry which is preliminary data.</text>
</comment>
<evidence type="ECO:0000313" key="3">
    <source>
        <dbReference type="EMBL" id="KAF9733559.1"/>
    </source>
</evidence>
<name>A0A9P6GDR2_9PLEO</name>
<keyword evidence="2" id="KW-0496">Mitochondrion</keyword>
<keyword evidence="3" id="KW-0830">Ubiquinone</keyword>
<dbReference type="GO" id="GO:0045271">
    <property type="term" value="C:respiratory chain complex I"/>
    <property type="evidence" value="ECO:0007669"/>
    <property type="project" value="InterPro"/>
</dbReference>
<reference evidence="3" key="1">
    <citation type="journal article" date="2020" name="Mol. Plant Microbe Interact.">
        <title>Genome Sequence of the Biocontrol Agent Coniothyrium minitans strain Conio (IMI 134523).</title>
        <authorList>
            <person name="Patel D."/>
            <person name="Shittu T.A."/>
            <person name="Baroncelli R."/>
            <person name="Muthumeenakshi S."/>
            <person name="Osborne T.H."/>
            <person name="Janganan T.K."/>
            <person name="Sreenivasaprasad S."/>
        </authorList>
    </citation>
    <scope>NUCLEOTIDE SEQUENCE</scope>
    <source>
        <strain evidence="3">Conio</strain>
    </source>
</reference>